<dbReference type="SMART" id="SM01322">
    <property type="entry name" value="YaeQ"/>
    <property type="match status" value="1"/>
</dbReference>
<comment type="caution">
    <text evidence="1">The sequence shown here is derived from an EMBL/GenBank/DDBJ whole genome shotgun (WGS) entry which is preliminary data.</text>
</comment>
<dbReference type="RefSeq" id="WP_119741639.1">
    <property type="nucleotide sequence ID" value="NZ_QYUN01000002.1"/>
</dbReference>
<dbReference type="AlphaFoldDB" id="A0A418X5Q9"/>
<dbReference type="SUPFAM" id="SSF52980">
    <property type="entry name" value="Restriction endonuclease-like"/>
    <property type="match status" value="1"/>
</dbReference>
<reference evidence="1 2" key="1">
    <citation type="submission" date="2018-09" db="EMBL/GenBank/DDBJ databases">
        <authorList>
            <person name="Zhu H."/>
        </authorList>
    </citation>
    <scope>NUCLEOTIDE SEQUENCE [LARGE SCALE GENOMIC DNA]</scope>
    <source>
        <strain evidence="1 2">K2R10-39</strain>
    </source>
</reference>
<dbReference type="Pfam" id="PF07152">
    <property type="entry name" value="YaeQ"/>
    <property type="match status" value="1"/>
</dbReference>
<dbReference type="PANTHER" id="PTHR38784">
    <property type="entry name" value="SUCROSE PHOSPHORYLASE"/>
    <property type="match status" value="1"/>
</dbReference>
<accession>A0A418X5Q9</accession>
<proteinExistence type="predicted"/>
<evidence type="ECO:0000313" key="2">
    <source>
        <dbReference type="Proteomes" id="UP000285190"/>
    </source>
</evidence>
<keyword evidence="2" id="KW-1185">Reference proteome</keyword>
<gene>
    <name evidence="1" type="ORF">D3870_03775</name>
</gene>
<dbReference type="PANTHER" id="PTHR38784:SF1">
    <property type="entry name" value="SUCROSE PHOSPHORYLASE"/>
    <property type="match status" value="1"/>
</dbReference>
<dbReference type="Proteomes" id="UP000285190">
    <property type="component" value="Unassembled WGS sequence"/>
</dbReference>
<organism evidence="1 2">
    <name type="scientific">Noviherbaspirillum cavernae</name>
    <dbReference type="NCBI Taxonomy" id="2320862"/>
    <lineage>
        <taxon>Bacteria</taxon>
        <taxon>Pseudomonadati</taxon>
        <taxon>Pseudomonadota</taxon>
        <taxon>Betaproteobacteria</taxon>
        <taxon>Burkholderiales</taxon>
        <taxon>Oxalobacteraceae</taxon>
        <taxon>Noviherbaspirillum</taxon>
    </lineage>
</organism>
<dbReference type="InterPro" id="IPR011335">
    <property type="entry name" value="Restrct_endonuc-II-like"/>
</dbReference>
<dbReference type="OrthoDB" id="5293309at2"/>
<dbReference type="Gene3D" id="3.10.640.10">
    <property type="entry name" value="Restriction endonuclease-like alpha-beta roll domain"/>
    <property type="match status" value="1"/>
</dbReference>
<dbReference type="CDD" id="cd22368">
    <property type="entry name" value="YaeQ-like"/>
    <property type="match status" value="1"/>
</dbReference>
<evidence type="ECO:0000313" key="1">
    <source>
        <dbReference type="EMBL" id="RJG07818.1"/>
    </source>
</evidence>
<name>A0A418X5Q9_9BURK</name>
<dbReference type="InterPro" id="IPR038590">
    <property type="entry name" value="YaeQ_sf"/>
</dbReference>
<dbReference type="EMBL" id="QYUN01000002">
    <property type="protein sequence ID" value="RJG07818.1"/>
    <property type="molecule type" value="Genomic_DNA"/>
</dbReference>
<dbReference type="InterPro" id="IPR009822">
    <property type="entry name" value="YaeQ"/>
</dbReference>
<dbReference type="PIRSF" id="PIRSF011484">
    <property type="entry name" value="YaeQ"/>
    <property type="match status" value="1"/>
</dbReference>
<protein>
    <submittedName>
        <fullName evidence="1">YaeQ family protein</fullName>
    </submittedName>
</protein>
<sequence>MALKATIFKADLQIADMDRHYYADHALTIARHPSETDERMMVRLLAFALHANDALAFGKGLSADDEPDLWQKDLTGAIDLWIDVGQPDEKSILKACGRSEQVIVYSYSATSGIWWNQIAGKVARARNLWVRNLPQDASLALAKLAQRTMRLQCTIQDGQVWLTDGAETVQIEFATLKPLQGDSVR</sequence>